<evidence type="ECO:0000313" key="5">
    <source>
        <dbReference type="EMBL" id="CAL1374758.1"/>
    </source>
</evidence>
<keyword evidence="6" id="KW-1185">Reference proteome</keyword>
<keyword evidence="2" id="KW-0677">Repeat</keyword>
<evidence type="ECO:0000256" key="3">
    <source>
        <dbReference type="SAM" id="SignalP"/>
    </source>
</evidence>
<organism evidence="5 6">
    <name type="scientific">Linum trigynum</name>
    <dbReference type="NCBI Taxonomy" id="586398"/>
    <lineage>
        <taxon>Eukaryota</taxon>
        <taxon>Viridiplantae</taxon>
        <taxon>Streptophyta</taxon>
        <taxon>Embryophyta</taxon>
        <taxon>Tracheophyta</taxon>
        <taxon>Spermatophyta</taxon>
        <taxon>Magnoliopsida</taxon>
        <taxon>eudicotyledons</taxon>
        <taxon>Gunneridae</taxon>
        <taxon>Pentapetalae</taxon>
        <taxon>rosids</taxon>
        <taxon>fabids</taxon>
        <taxon>Malpighiales</taxon>
        <taxon>Linaceae</taxon>
        <taxon>Linum</taxon>
    </lineage>
</organism>
<name>A0AAV2DNG3_9ROSI</name>
<dbReference type="InterPro" id="IPR038408">
    <property type="entry name" value="GNK2_sf"/>
</dbReference>
<dbReference type="Gene3D" id="3.30.430.20">
    <property type="entry name" value="Gnk2 domain, C-X8-C-X2-C motif"/>
    <property type="match status" value="1"/>
</dbReference>
<evidence type="ECO:0000313" key="6">
    <source>
        <dbReference type="Proteomes" id="UP001497516"/>
    </source>
</evidence>
<sequence length="130" mass="14838">MSIVRGLIVVSSLVMMIGVDAFEDDFVYSWNLTNFNPKKETALNNCLNAFKTHLEVDVYAEQIGNRDRVIAYVDGETVGLYARVHCSFDDYTCYQCLHDVLSAINKCCARSYGIDIRDGRCAMRYETYSF</sequence>
<feature type="signal peptide" evidence="3">
    <location>
        <begin position="1"/>
        <end position="21"/>
    </location>
</feature>
<dbReference type="PROSITE" id="PS51473">
    <property type="entry name" value="GNK2"/>
    <property type="match status" value="1"/>
</dbReference>
<proteinExistence type="predicted"/>
<evidence type="ECO:0000256" key="2">
    <source>
        <dbReference type="ARBA" id="ARBA00022737"/>
    </source>
</evidence>
<dbReference type="Proteomes" id="UP001497516">
    <property type="component" value="Chromosome 3"/>
</dbReference>
<feature type="domain" description="Gnk2-homologous" evidence="4">
    <location>
        <begin position="23"/>
        <end position="130"/>
    </location>
</feature>
<gene>
    <name evidence="5" type="ORF">LTRI10_LOCUS16601</name>
</gene>
<feature type="chain" id="PRO_5043987877" description="Gnk2-homologous domain-containing protein" evidence="3">
    <location>
        <begin position="22"/>
        <end position="130"/>
    </location>
</feature>
<keyword evidence="1 3" id="KW-0732">Signal</keyword>
<dbReference type="InterPro" id="IPR002902">
    <property type="entry name" value="GNK2"/>
</dbReference>
<dbReference type="EMBL" id="OZ034816">
    <property type="protein sequence ID" value="CAL1374758.1"/>
    <property type="molecule type" value="Genomic_DNA"/>
</dbReference>
<evidence type="ECO:0000259" key="4">
    <source>
        <dbReference type="PROSITE" id="PS51473"/>
    </source>
</evidence>
<reference evidence="5 6" key="1">
    <citation type="submission" date="2024-04" db="EMBL/GenBank/DDBJ databases">
        <authorList>
            <person name="Fracassetti M."/>
        </authorList>
    </citation>
    <scope>NUCLEOTIDE SEQUENCE [LARGE SCALE GENOMIC DNA]</scope>
</reference>
<accession>A0AAV2DNG3</accession>
<protein>
    <recommendedName>
        <fullName evidence="4">Gnk2-homologous domain-containing protein</fullName>
    </recommendedName>
</protein>
<evidence type="ECO:0000256" key="1">
    <source>
        <dbReference type="ARBA" id="ARBA00022729"/>
    </source>
</evidence>
<dbReference type="AlphaFoldDB" id="A0AAV2DNG3"/>